<dbReference type="Gene3D" id="3.10.105.10">
    <property type="entry name" value="Dipeptide-binding Protein, Domain 3"/>
    <property type="match status" value="1"/>
</dbReference>
<keyword evidence="2 3" id="KW-0732">Signal</keyword>
<dbReference type="Gene3D" id="3.90.76.10">
    <property type="entry name" value="Dipeptide-binding Protein, Domain 1"/>
    <property type="match status" value="1"/>
</dbReference>
<protein>
    <submittedName>
        <fullName evidence="5">Peptide/nickel transport system substrate-binding protein</fullName>
    </submittedName>
</protein>
<evidence type="ECO:0000313" key="5">
    <source>
        <dbReference type="EMBL" id="MCP1673585.1"/>
    </source>
</evidence>
<dbReference type="GO" id="GO:1904680">
    <property type="term" value="F:peptide transmembrane transporter activity"/>
    <property type="evidence" value="ECO:0007669"/>
    <property type="project" value="TreeGrafter"/>
</dbReference>
<feature type="domain" description="Solute-binding protein family 5" evidence="4">
    <location>
        <begin position="72"/>
        <end position="438"/>
    </location>
</feature>
<dbReference type="InterPro" id="IPR000914">
    <property type="entry name" value="SBP_5_dom"/>
</dbReference>
<dbReference type="Gene3D" id="3.40.190.10">
    <property type="entry name" value="Periplasmic binding protein-like II"/>
    <property type="match status" value="1"/>
</dbReference>
<evidence type="ECO:0000256" key="3">
    <source>
        <dbReference type="SAM" id="SignalP"/>
    </source>
</evidence>
<evidence type="ECO:0000256" key="2">
    <source>
        <dbReference type="ARBA" id="ARBA00022729"/>
    </source>
</evidence>
<reference evidence="5" key="1">
    <citation type="submission" date="2022-03" db="EMBL/GenBank/DDBJ databases">
        <title>Genomic Encyclopedia of Type Strains, Phase III (KMG-III): the genomes of soil and plant-associated and newly described type strains.</title>
        <authorList>
            <person name="Whitman W."/>
        </authorList>
    </citation>
    <scope>NUCLEOTIDE SEQUENCE</scope>
    <source>
        <strain evidence="5">ANL 6-2</strain>
    </source>
</reference>
<gene>
    <name evidence="5" type="ORF">J2T57_000684</name>
</gene>
<organism evidence="5 6">
    <name type="scientific">Natronocella acetinitrilica</name>
    <dbReference type="NCBI Taxonomy" id="414046"/>
    <lineage>
        <taxon>Bacteria</taxon>
        <taxon>Pseudomonadati</taxon>
        <taxon>Pseudomonadota</taxon>
        <taxon>Gammaproteobacteria</taxon>
        <taxon>Chromatiales</taxon>
        <taxon>Ectothiorhodospiraceae</taxon>
        <taxon>Natronocella</taxon>
    </lineage>
</organism>
<accession>A0AAE3G0P1</accession>
<dbReference type="PIRSF" id="PIRSF002741">
    <property type="entry name" value="MppA"/>
    <property type="match status" value="1"/>
</dbReference>
<comment type="similarity">
    <text evidence="1">Belongs to the bacterial solute-binding protein 5 family.</text>
</comment>
<dbReference type="AlphaFoldDB" id="A0AAE3G0P1"/>
<dbReference type="GO" id="GO:0043190">
    <property type="term" value="C:ATP-binding cassette (ABC) transporter complex"/>
    <property type="evidence" value="ECO:0007669"/>
    <property type="project" value="InterPro"/>
</dbReference>
<dbReference type="GO" id="GO:0030288">
    <property type="term" value="C:outer membrane-bounded periplasmic space"/>
    <property type="evidence" value="ECO:0007669"/>
    <property type="project" value="UniProtKB-ARBA"/>
</dbReference>
<dbReference type="InterPro" id="IPR039424">
    <property type="entry name" value="SBP_5"/>
</dbReference>
<feature type="chain" id="PRO_5041989061" evidence="3">
    <location>
        <begin position="23"/>
        <end position="526"/>
    </location>
</feature>
<dbReference type="CDD" id="cd08502">
    <property type="entry name" value="PBP2_NikA_DppA_OppA_like_16"/>
    <property type="match status" value="1"/>
</dbReference>
<dbReference type="GO" id="GO:0015833">
    <property type="term" value="P:peptide transport"/>
    <property type="evidence" value="ECO:0007669"/>
    <property type="project" value="TreeGrafter"/>
</dbReference>
<dbReference type="EMBL" id="JALJXV010000002">
    <property type="protein sequence ID" value="MCP1673585.1"/>
    <property type="molecule type" value="Genomic_DNA"/>
</dbReference>
<keyword evidence="6" id="KW-1185">Reference proteome</keyword>
<evidence type="ECO:0000259" key="4">
    <source>
        <dbReference type="Pfam" id="PF00496"/>
    </source>
</evidence>
<feature type="signal peptide" evidence="3">
    <location>
        <begin position="1"/>
        <end position="22"/>
    </location>
</feature>
<sequence length="526" mass="59140">MRKNRLATVLAFLIILMGASLSNSVASDLKVIRYVPNGDFSQLDPIWTTSYIVRNHGYMVWDTLFALDENLEVQPQMVDTWSVSDDGLQYTFTLREGLIWHDGEPVTARDCVASIRRWGARDGMGRMLMRFTSSLDVVDDATFTLTLNEPYGLVLESLGKLSSNVPFMMPERLANVSPNEQITDVIGSGPFVFVESEYEPGNRAVYERFDGYVPRDEPASLAAGGKVVHVDRVEWYYIPDAQTAVSALRRGEVDFYEMPPIDLIGQLERHDDIIVEVLDPIGAHAMLRPNFLQPPFDNELVRRALYYATDQRDYMYTMVGNPEYFVDHCGSFFVCGTTYGVETGAENSNGKNLEKARALLEEAGYQGERVVILDPTDLAPMHALATVTAQALRDIGMNVQLRATDWASVFSLRTNRGPVEEGGWSLFGTWWTGADVLNPISNVAVTTDDGSWFGWPENAEIDQLRLDWARASDEERPAITEQLHQALYDFGIYLPVGQWVQPSAYRSNLQGFISSPVPFFWNVMVD</sequence>
<dbReference type="Pfam" id="PF00496">
    <property type="entry name" value="SBP_bac_5"/>
    <property type="match status" value="1"/>
</dbReference>
<dbReference type="PANTHER" id="PTHR30290:SF38">
    <property type="entry name" value="D,D-DIPEPTIDE-BINDING PERIPLASMIC PROTEIN DDPA-RELATED"/>
    <property type="match status" value="1"/>
</dbReference>
<evidence type="ECO:0000313" key="6">
    <source>
        <dbReference type="Proteomes" id="UP001205843"/>
    </source>
</evidence>
<dbReference type="SUPFAM" id="SSF53850">
    <property type="entry name" value="Periplasmic binding protein-like II"/>
    <property type="match status" value="1"/>
</dbReference>
<dbReference type="Proteomes" id="UP001205843">
    <property type="component" value="Unassembled WGS sequence"/>
</dbReference>
<dbReference type="PANTHER" id="PTHR30290">
    <property type="entry name" value="PERIPLASMIC BINDING COMPONENT OF ABC TRANSPORTER"/>
    <property type="match status" value="1"/>
</dbReference>
<dbReference type="InterPro" id="IPR030678">
    <property type="entry name" value="Peptide/Ni-bd"/>
</dbReference>
<comment type="caution">
    <text evidence="5">The sequence shown here is derived from an EMBL/GenBank/DDBJ whole genome shotgun (WGS) entry which is preliminary data.</text>
</comment>
<proteinExistence type="inferred from homology"/>
<dbReference type="RefSeq" id="WP_253474245.1">
    <property type="nucleotide sequence ID" value="NZ_JALJXV010000002.1"/>
</dbReference>
<evidence type="ECO:0000256" key="1">
    <source>
        <dbReference type="ARBA" id="ARBA00005695"/>
    </source>
</evidence>
<name>A0AAE3G0P1_9GAMM</name>